<dbReference type="AlphaFoldDB" id="A0A803QCJ4"/>
<accession>A0A803QCJ4</accession>
<evidence type="ECO:0000256" key="1">
    <source>
        <dbReference type="SAM" id="MobiDB-lite"/>
    </source>
</evidence>
<feature type="compositionally biased region" description="Basic and acidic residues" evidence="1">
    <location>
        <begin position="48"/>
        <end position="68"/>
    </location>
</feature>
<feature type="region of interest" description="Disordered" evidence="1">
    <location>
        <begin position="27"/>
        <end position="74"/>
    </location>
</feature>
<evidence type="ECO:0000313" key="2">
    <source>
        <dbReference type="EnsemblPlants" id="cds.evm.model.08.842"/>
    </source>
</evidence>
<dbReference type="Proteomes" id="UP000596661">
    <property type="component" value="Chromosome 8"/>
</dbReference>
<organism evidence="2 3">
    <name type="scientific">Cannabis sativa</name>
    <name type="common">Hemp</name>
    <name type="synonym">Marijuana</name>
    <dbReference type="NCBI Taxonomy" id="3483"/>
    <lineage>
        <taxon>Eukaryota</taxon>
        <taxon>Viridiplantae</taxon>
        <taxon>Streptophyta</taxon>
        <taxon>Embryophyta</taxon>
        <taxon>Tracheophyta</taxon>
        <taxon>Spermatophyta</taxon>
        <taxon>Magnoliopsida</taxon>
        <taxon>eudicotyledons</taxon>
        <taxon>Gunneridae</taxon>
        <taxon>Pentapetalae</taxon>
        <taxon>rosids</taxon>
        <taxon>fabids</taxon>
        <taxon>Rosales</taxon>
        <taxon>Cannabaceae</taxon>
        <taxon>Cannabis</taxon>
    </lineage>
</organism>
<dbReference type="Gramene" id="evm.model.08.842">
    <property type="protein sequence ID" value="cds.evm.model.08.842"/>
    <property type="gene ID" value="evm.TU.08.842"/>
</dbReference>
<reference evidence="2" key="1">
    <citation type="submission" date="2018-11" db="EMBL/GenBank/DDBJ databases">
        <authorList>
            <person name="Grassa J C."/>
        </authorList>
    </citation>
    <scope>NUCLEOTIDE SEQUENCE [LARGE SCALE GENOMIC DNA]</scope>
</reference>
<dbReference type="EnsemblPlants" id="evm.model.08.842">
    <property type="protein sequence ID" value="cds.evm.model.08.842"/>
    <property type="gene ID" value="evm.TU.08.842"/>
</dbReference>
<feature type="region of interest" description="Disordered" evidence="1">
    <location>
        <begin position="115"/>
        <end position="135"/>
    </location>
</feature>
<name>A0A803QCJ4_CANSA</name>
<protein>
    <submittedName>
        <fullName evidence="2">Uncharacterized protein</fullName>
    </submittedName>
</protein>
<dbReference type="EMBL" id="UZAU01000693">
    <property type="status" value="NOT_ANNOTATED_CDS"/>
    <property type="molecule type" value="Genomic_DNA"/>
</dbReference>
<sequence length="135" mass="15552">MVTTQKIVNKRNPQGGLETVMEEVNSLSLEHTRPSDAGGGDTSNVNVHEGDLNNQHDHVDNSKDAKNYEEEEYGKDDYVKDGFYKDGYHYEHDLEMTRVSKELFKTERNLARQEKFSQNNGKSIRPPLKQIWGPR</sequence>
<keyword evidence="3" id="KW-1185">Reference proteome</keyword>
<evidence type="ECO:0000313" key="3">
    <source>
        <dbReference type="Proteomes" id="UP000596661"/>
    </source>
</evidence>
<reference evidence="2" key="2">
    <citation type="submission" date="2021-03" db="UniProtKB">
        <authorList>
            <consortium name="EnsemblPlants"/>
        </authorList>
    </citation>
    <scope>IDENTIFICATION</scope>
</reference>
<proteinExistence type="predicted"/>